<dbReference type="EMBL" id="EF082298">
    <property type="protein sequence ID" value="ABK21665.1"/>
    <property type="molecule type" value="mRNA"/>
</dbReference>
<name>A9NM04_PICSI</name>
<accession>A9NM04</accession>
<dbReference type="AlphaFoldDB" id="A9NM04"/>
<sequence>MIQLTAILARNAARRRSKNPLKLELKNSCLQEKRMLYLRKGPLLEMR</sequence>
<protein>
    <submittedName>
        <fullName evidence="1">Uncharacterized protein</fullName>
    </submittedName>
</protein>
<evidence type="ECO:0000313" key="1">
    <source>
        <dbReference type="EMBL" id="ABK21665.1"/>
    </source>
</evidence>
<proteinExistence type="evidence at transcript level"/>
<reference evidence="1" key="1">
    <citation type="journal article" date="2008" name="BMC Genomics">
        <title>A conifer genomics resource of 200,000 spruce (Picea spp.) ESTs and 6,464 high-quality, sequence-finished full-length cDNAs for Sitka spruce (Picea sitchensis).</title>
        <authorList>
            <person name="Ralph S.G."/>
            <person name="Chun H.J."/>
            <person name="Kolosova N."/>
            <person name="Cooper D."/>
            <person name="Oddy C."/>
            <person name="Ritland C.E."/>
            <person name="Kirkpatrick R."/>
            <person name="Moore R."/>
            <person name="Barber S."/>
            <person name="Holt R.A."/>
            <person name="Jones S.J."/>
            <person name="Marra M.A."/>
            <person name="Douglas C.J."/>
            <person name="Ritland K."/>
            <person name="Bohlmann J."/>
        </authorList>
    </citation>
    <scope>NUCLEOTIDE SEQUENCE</scope>
    <source>
        <tissue evidence="1">Green portion of the leader tissue</tissue>
    </source>
</reference>
<organism evidence="1">
    <name type="scientific">Picea sitchensis</name>
    <name type="common">Sitka spruce</name>
    <name type="synonym">Pinus sitchensis</name>
    <dbReference type="NCBI Taxonomy" id="3332"/>
    <lineage>
        <taxon>Eukaryota</taxon>
        <taxon>Viridiplantae</taxon>
        <taxon>Streptophyta</taxon>
        <taxon>Embryophyta</taxon>
        <taxon>Tracheophyta</taxon>
        <taxon>Spermatophyta</taxon>
        <taxon>Pinopsida</taxon>
        <taxon>Pinidae</taxon>
        <taxon>Conifers I</taxon>
        <taxon>Pinales</taxon>
        <taxon>Pinaceae</taxon>
        <taxon>Picea</taxon>
    </lineage>
</organism>